<evidence type="ECO:0000256" key="5">
    <source>
        <dbReference type="ARBA" id="ARBA00023012"/>
    </source>
</evidence>
<keyword evidence="6" id="KW-0805">Transcription regulation</keyword>
<dbReference type="SMART" id="SM00448">
    <property type="entry name" value="REC"/>
    <property type="match status" value="1"/>
</dbReference>
<keyword evidence="4 10" id="KW-0597">Phosphoprotein</keyword>
<name>A0AB39XCL4_9GAMM</name>
<dbReference type="InterPro" id="IPR001867">
    <property type="entry name" value="OmpR/PhoB-type_DNA-bd"/>
</dbReference>
<evidence type="ECO:0000256" key="11">
    <source>
        <dbReference type="PROSITE-ProRule" id="PRU01091"/>
    </source>
</evidence>
<evidence type="ECO:0000256" key="9">
    <source>
        <dbReference type="ARBA" id="ARBA00023163"/>
    </source>
</evidence>
<protein>
    <submittedName>
        <fullName evidence="14">Two-component system response regulator ArcA</fullName>
    </submittedName>
</protein>
<dbReference type="PANTHER" id="PTHR48111:SF55">
    <property type="entry name" value="AEROBIC RESPIRATION CONTROL PROTEIN ARCA"/>
    <property type="match status" value="1"/>
</dbReference>
<dbReference type="InterPro" id="IPR039420">
    <property type="entry name" value="WalR-like"/>
</dbReference>
<evidence type="ECO:0000256" key="10">
    <source>
        <dbReference type="PROSITE-ProRule" id="PRU00169"/>
    </source>
</evidence>
<dbReference type="Gene3D" id="1.10.10.10">
    <property type="entry name" value="Winged helix-like DNA-binding domain superfamily/Winged helix DNA-binding domain"/>
    <property type="match status" value="1"/>
</dbReference>
<dbReference type="NCBIfam" id="NF008378">
    <property type="entry name" value="PRK11173.1"/>
    <property type="match status" value="1"/>
</dbReference>
<dbReference type="PROSITE" id="PS51755">
    <property type="entry name" value="OMPR_PHOB"/>
    <property type="match status" value="1"/>
</dbReference>
<keyword evidence="3" id="KW-0678">Repressor</keyword>
<dbReference type="RefSeq" id="WP_110076689.1">
    <property type="nucleotide sequence ID" value="NZ_CP165718.1"/>
</dbReference>
<dbReference type="AlphaFoldDB" id="A0AB39XCL4"/>
<dbReference type="PANTHER" id="PTHR48111">
    <property type="entry name" value="REGULATOR OF RPOS"/>
    <property type="match status" value="1"/>
</dbReference>
<keyword evidence="2" id="KW-0963">Cytoplasm</keyword>
<comment type="subcellular location">
    <subcellularLocation>
        <location evidence="1">Cytoplasm</location>
    </subcellularLocation>
</comment>
<dbReference type="GO" id="GO:0032993">
    <property type="term" value="C:protein-DNA complex"/>
    <property type="evidence" value="ECO:0007669"/>
    <property type="project" value="TreeGrafter"/>
</dbReference>
<evidence type="ECO:0000256" key="2">
    <source>
        <dbReference type="ARBA" id="ARBA00022490"/>
    </source>
</evidence>
<dbReference type="InterPro" id="IPR001789">
    <property type="entry name" value="Sig_transdc_resp-reg_receiver"/>
</dbReference>
<evidence type="ECO:0000256" key="3">
    <source>
        <dbReference type="ARBA" id="ARBA00022491"/>
    </source>
</evidence>
<evidence type="ECO:0000256" key="7">
    <source>
        <dbReference type="ARBA" id="ARBA00023125"/>
    </source>
</evidence>
<dbReference type="SUPFAM" id="SSF52172">
    <property type="entry name" value="CheY-like"/>
    <property type="match status" value="1"/>
</dbReference>
<feature type="domain" description="OmpR/PhoB-type" evidence="13">
    <location>
        <begin position="135"/>
        <end position="235"/>
    </location>
</feature>
<feature type="domain" description="Response regulatory" evidence="12">
    <location>
        <begin position="5"/>
        <end position="118"/>
    </location>
</feature>
<keyword evidence="9" id="KW-0804">Transcription</keyword>
<evidence type="ECO:0000313" key="14">
    <source>
        <dbReference type="EMBL" id="XDV10822.1"/>
    </source>
</evidence>
<dbReference type="Pfam" id="PF00486">
    <property type="entry name" value="Trans_reg_C"/>
    <property type="match status" value="1"/>
</dbReference>
<sequence length="252" mass="29067">MMSARLLIVEDEVVTRNTLTRLFQQEGYDVFDAADGMQMQRIMARQAIDLVIMDVNLPGKSGIELAEKLRENDNIGLVFLTGRDAEEDRLLALELGADDYLIKPYNPKELIIRVRNLYRRIEALKSQQKAVGHDSIVYDFNGWRLESDSRCLFSPDGKMFRLPKSEYRAMELFLTNPGKILDRETLVKKMLDRELRPNDRTVDVAIRRIRRHFESDTTSPNLITTIHGEGYRFVGDVNIKHLEQPSLNSPSL</sequence>
<evidence type="ECO:0000256" key="6">
    <source>
        <dbReference type="ARBA" id="ARBA00023015"/>
    </source>
</evidence>
<accession>A0AB39XCL4</accession>
<dbReference type="PROSITE" id="PS50110">
    <property type="entry name" value="RESPONSE_REGULATORY"/>
    <property type="match status" value="1"/>
</dbReference>
<evidence type="ECO:0000256" key="1">
    <source>
        <dbReference type="ARBA" id="ARBA00004496"/>
    </source>
</evidence>
<reference evidence="14" key="1">
    <citation type="submission" date="2024-07" db="EMBL/GenBank/DDBJ databases">
        <title>Whole genome sequence of bacterial strains from algal surface.</title>
        <authorList>
            <person name="Kumar P."/>
        </authorList>
    </citation>
    <scope>NUCLEOTIDE SEQUENCE</scope>
    <source>
        <strain evidence="14">PP-1MA</strain>
    </source>
</reference>
<evidence type="ECO:0000256" key="8">
    <source>
        <dbReference type="ARBA" id="ARBA00023159"/>
    </source>
</evidence>
<dbReference type="InterPro" id="IPR036388">
    <property type="entry name" value="WH-like_DNA-bd_sf"/>
</dbReference>
<dbReference type="GO" id="GO:0005829">
    <property type="term" value="C:cytosol"/>
    <property type="evidence" value="ECO:0007669"/>
    <property type="project" value="TreeGrafter"/>
</dbReference>
<dbReference type="SMART" id="SM00862">
    <property type="entry name" value="Trans_reg_C"/>
    <property type="match status" value="1"/>
</dbReference>
<dbReference type="Pfam" id="PF00072">
    <property type="entry name" value="Response_reg"/>
    <property type="match status" value="1"/>
</dbReference>
<evidence type="ECO:0000259" key="13">
    <source>
        <dbReference type="PROSITE" id="PS51755"/>
    </source>
</evidence>
<dbReference type="SUPFAM" id="SSF46894">
    <property type="entry name" value="C-terminal effector domain of the bipartite response regulators"/>
    <property type="match status" value="1"/>
</dbReference>
<feature type="modified residue" description="4-aspartylphosphate" evidence="10">
    <location>
        <position position="54"/>
    </location>
</feature>
<gene>
    <name evidence="14" type="primary">arcA</name>
    <name evidence="14" type="ORF">AB8S08_02075</name>
</gene>
<dbReference type="InterPro" id="IPR016032">
    <property type="entry name" value="Sig_transdc_resp-reg_C-effctor"/>
</dbReference>
<dbReference type="EMBL" id="CP165718">
    <property type="protein sequence ID" value="XDV10822.1"/>
    <property type="molecule type" value="Genomic_DNA"/>
</dbReference>
<dbReference type="Gene3D" id="3.40.50.2300">
    <property type="match status" value="1"/>
</dbReference>
<keyword evidence="5" id="KW-0902">Two-component regulatory system</keyword>
<dbReference type="InterPro" id="IPR011006">
    <property type="entry name" value="CheY-like_superfamily"/>
</dbReference>
<evidence type="ECO:0000256" key="4">
    <source>
        <dbReference type="ARBA" id="ARBA00022553"/>
    </source>
</evidence>
<dbReference type="GO" id="GO:0000976">
    <property type="term" value="F:transcription cis-regulatory region binding"/>
    <property type="evidence" value="ECO:0007669"/>
    <property type="project" value="TreeGrafter"/>
</dbReference>
<dbReference type="CDD" id="cd00383">
    <property type="entry name" value="trans_reg_C"/>
    <property type="match status" value="1"/>
</dbReference>
<proteinExistence type="predicted"/>
<organism evidence="14">
    <name type="scientific">Pseudidiomarina sp. PP-1MA</name>
    <dbReference type="NCBI Taxonomy" id="3237706"/>
    <lineage>
        <taxon>Bacteria</taxon>
        <taxon>Pseudomonadati</taxon>
        <taxon>Pseudomonadota</taxon>
        <taxon>Gammaproteobacteria</taxon>
        <taxon>Alteromonadales</taxon>
        <taxon>Idiomarinaceae</taxon>
        <taxon>Pseudidiomarina</taxon>
    </lineage>
</organism>
<feature type="DNA-binding region" description="OmpR/PhoB-type" evidence="11">
    <location>
        <begin position="135"/>
        <end position="235"/>
    </location>
</feature>
<dbReference type="Gene3D" id="6.10.250.690">
    <property type="match status" value="1"/>
</dbReference>
<evidence type="ECO:0000259" key="12">
    <source>
        <dbReference type="PROSITE" id="PS50110"/>
    </source>
</evidence>
<dbReference type="GO" id="GO:0006355">
    <property type="term" value="P:regulation of DNA-templated transcription"/>
    <property type="evidence" value="ECO:0007669"/>
    <property type="project" value="InterPro"/>
</dbReference>
<keyword evidence="7 11" id="KW-0238">DNA-binding</keyword>
<dbReference type="GO" id="GO:0000156">
    <property type="term" value="F:phosphorelay response regulator activity"/>
    <property type="evidence" value="ECO:0007669"/>
    <property type="project" value="TreeGrafter"/>
</dbReference>
<keyword evidence="8" id="KW-0010">Activator</keyword>